<evidence type="ECO:0000313" key="5">
    <source>
        <dbReference type="EMBL" id="MFC0686223.1"/>
    </source>
</evidence>
<comment type="caution">
    <text evidence="5">The sequence shown here is derived from an EMBL/GenBank/DDBJ whole genome shotgun (WGS) entry which is preliminary data.</text>
</comment>
<protein>
    <submittedName>
        <fullName evidence="5">Helix-turn-helix domain-containing protein</fullName>
    </submittedName>
</protein>
<dbReference type="InterPro" id="IPR018062">
    <property type="entry name" value="HTH_AraC-typ_CS"/>
</dbReference>
<dbReference type="RefSeq" id="WP_267218930.1">
    <property type="nucleotide sequence ID" value="NZ_JAPCWC010000002.1"/>
</dbReference>
<evidence type="ECO:0000256" key="2">
    <source>
        <dbReference type="ARBA" id="ARBA00023125"/>
    </source>
</evidence>
<evidence type="ECO:0000256" key="3">
    <source>
        <dbReference type="ARBA" id="ARBA00023163"/>
    </source>
</evidence>
<dbReference type="Pfam" id="PF12833">
    <property type="entry name" value="HTH_18"/>
    <property type="match status" value="1"/>
</dbReference>
<keyword evidence="3" id="KW-0804">Transcription</keyword>
<sequence length="154" mass="16560">MLQPLPSPGQAGPERLETVMPANAPALPSSGAPGSQPLARGGLAEWQLRKVIRHVDENLAAPLGCDDLAALVRLSTGHFSRAFKSSVGEPPHSYLIRQRVHRAQRLMMETRESLSQIACACGLTDQAHLTRLFRKAVGTTPRAWRIGRLAAAAA</sequence>
<dbReference type="InterPro" id="IPR009057">
    <property type="entry name" value="Homeodomain-like_sf"/>
</dbReference>
<accession>A0ABV6SAE1</accession>
<organism evidence="5 6">
    <name type="scientific">Novosphingobium clariflavum</name>
    <dbReference type="NCBI Taxonomy" id="2029884"/>
    <lineage>
        <taxon>Bacteria</taxon>
        <taxon>Pseudomonadati</taxon>
        <taxon>Pseudomonadota</taxon>
        <taxon>Alphaproteobacteria</taxon>
        <taxon>Sphingomonadales</taxon>
        <taxon>Sphingomonadaceae</taxon>
        <taxon>Novosphingobium</taxon>
    </lineage>
</organism>
<dbReference type="PROSITE" id="PS00041">
    <property type="entry name" value="HTH_ARAC_FAMILY_1"/>
    <property type="match status" value="1"/>
</dbReference>
<dbReference type="InterPro" id="IPR050204">
    <property type="entry name" value="AraC_XylS_family_regulators"/>
</dbReference>
<dbReference type="SUPFAM" id="SSF46689">
    <property type="entry name" value="Homeodomain-like"/>
    <property type="match status" value="2"/>
</dbReference>
<dbReference type="Gene3D" id="1.10.10.60">
    <property type="entry name" value="Homeodomain-like"/>
    <property type="match status" value="1"/>
</dbReference>
<feature type="domain" description="HTH araC/xylS-type" evidence="4">
    <location>
        <begin position="49"/>
        <end position="147"/>
    </location>
</feature>
<evidence type="ECO:0000259" key="4">
    <source>
        <dbReference type="PROSITE" id="PS01124"/>
    </source>
</evidence>
<evidence type="ECO:0000313" key="6">
    <source>
        <dbReference type="Proteomes" id="UP001589858"/>
    </source>
</evidence>
<dbReference type="Proteomes" id="UP001589858">
    <property type="component" value="Unassembled WGS sequence"/>
</dbReference>
<keyword evidence="2" id="KW-0238">DNA-binding</keyword>
<dbReference type="PROSITE" id="PS01124">
    <property type="entry name" value="HTH_ARAC_FAMILY_2"/>
    <property type="match status" value="1"/>
</dbReference>
<keyword evidence="6" id="KW-1185">Reference proteome</keyword>
<dbReference type="PANTHER" id="PTHR46796">
    <property type="entry name" value="HTH-TYPE TRANSCRIPTIONAL ACTIVATOR RHAS-RELATED"/>
    <property type="match status" value="1"/>
</dbReference>
<gene>
    <name evidence="5" type="ORF">ACFFF8_16665</name>
</gene>
<reference evidence="5 6" key="1">
    <citation type="submission" date="2024-09" db="EMBL/GenBank/DDBJ databases">
        <authorList>
            <person name="Sun Q."/>
            <person name="Mori K."/>
        </authorList>
    </citation>
    <scope>NUCLEOTIDE SEQUENCE [LARGE SCALE GENOMIC DNA]</scope>
    <source>
        <strain evidence="5 6">CICC 11035S</strain>
    </source>
</reference>
<name>A0ABV6SAE1_9SPHN</name>
<dbReference type="PANTHER" id="PTHR46796:SF14">
    <property type="entry name" value="TRANSCRIPTIONAL REGULATORY PROTEIN"/>
    <property type="match status" value="1"/>
</dbReference>
<dbReference type="EMBL" id="JBHLTM010000061">
    <property type="protein sequence ID" value="MFC0686223.1"/>
    <property type="molecule type" value="Genomic_DNA"/>
</dbReference>
<keyword evidence="1" id="KW-0805">Transcription regulation</keyword>
<evidence type="ECO:0000256" key="1">
    <source>
        <dbReference type="ARBA" id="ARBA00023015"/>
    </source>
</evidence>
<dbReference type="InterPro" id="IPR018060">
    <property type="entry name" value="HTH_AraC"/>
</dbReference>
<dbReference type="SMART" id="SM00342">
    <property type="entry name" value="HTH_ARAC"/>
    <property type="match status" value="1"/>
</dbReference>
<proteinExistence type="predicted"/>